<evidence type="ECO:0000256" key="6">
    <source>
        <dbReference type="SAM" id="Coils"/>
    </source>
</evidence>
<evidence type="ECO:0000256" key="3">
    <source>
        <dbReference type="ARBA" id="ARBA00022722"/>
    </source>
</evidence>
<dbReference type="GO" id="GO:0008409">
    <property type="term" value="F:5'-3' exonuclease activity"/>
    <property type="evidence" value="ECO:0007669"/>
    <property type="project" value="InterPro"/>
</dbReference>
<feature type="coiled-coil region" evidence="6">
    <location>
        <begin position="321"/>
        <end position="348"/>
    </location>
</feature>
<name>A0A0D2GGY1_9BACT</name>
<dbReference type="GO" id="GO:0006281">
    <property type="term" value="P:DNA repair"/>
    <property type="evidence" value="ECO:0007669"/>
    <property type="project" value="InterPro"/>
</dbReference>
<gene>
    <name evidence="10" type="ORF">X474_09245</name>
</gene>
<dbReference type="PANTHER" id="PTHR30255">
    <property type="entry name" value="SINGLE-STRANDED-DNA-SPECIFIC EXONUCLEASE RECJ"/>
    <property type="match status" value="1"/>
</dbReference>
<dbReference type="GO" id="GO:0003676">
    <property type="term" value="F:nucleic acid binding"/>
    <property type="evidence" value="ECO:0007669"/>
    <property type="project" value="InterPro"/>
</dbReference>
<dbReference type="Proteomes" id="UP000032233">
    <property type="component" value="Unassembled WGS sequence"/>
</dbReference>
<sequence>MSVIQKGKTWKNIEPPGTEAEKLARETGLPIWVSQILVRRGIKQPENANFFLDPALKELPSYQGLKGLDQALEILVPAIKQNKIIGVAGDYDADGVTATALMVDFLRRLNADVVYDLPHRLRDGYGFSPDSARRLARAGAQVVVTVDCGISDHKGIETAQSLGLSVVVTDHHQLPPGEMVPAEAVINPHQPGCALASELAGVGVAFYLAAGLRAALKKEGYFKNHSEPNLLDSLDFVAVGTLADVVPVMRCNRILVKEGLKILNRFNRPGFKALALVAGQRGPMDPRDIGFTLAPRINAAGRLDHPTKALELLLTKDYNQALFLAGELDRLNNRRKDVEQRVFEEAREEYESRADYKDAKCLVLAREGWHKGVLGIVASRMVTFTGKPIMLMTVEDGKAVGSARSLPGFHMQKALAGLEHLLTSYGGHALAAAASLPTDKLSEFAHSLDLAAREQIPAQGLERPLEPEAQVTLEDMNPKTMRILERLAPFGPGHPEPLLFLTNARVENSQAVGKDSLHLKMEISQNGRTIRCFGFNLAQRRPSENATLDVVFSPRISNYGQRHIELMLEDFRLAG</sequence>
<dbReference type="STRING" id="1429043.X474_09245"/>
<evidence type="ECO:0000259" key="8">
    <source>
        <dbReference type="Pfam" id="PF02272"/>
    </source>
</evidence>
<organism evidence="10 11">
    <name type="scientific">Dethiosulfatarculus sandiegensis</name>
    <dbReference type="NCBI Taxonomy" id="1429043"/>
    <lineage>
        <taxon>Bacteria</taxon>
        <taxon>Pseudomonadati</taxon>
        <taxon>Thermodesulfobacteriota</taxon>
        <taxon>Desulfarculia</taxon>
        <taxon>Desulfarculales</taxon>
        <taxon>Desulfarculaceae</taxon>
        <taxon>Dethiosulfatarculus</taxon>
    </lineage>
</organism>
<dbReference type="InParanoid" id="A0A0D2GGY1"/>
<dbReference type="Pfam" id="PF01368">
    <property type="entry name" value="DHH"/>
    <property type="match status" value="1"/>
</dbReference>
<feature type="domain" description="RecJ OB" evidence="9">
    <location>
        <begin position="469"/>
        <end position="570"/>
    </location>
</feature>
<evidence type="ECO:0000259" key="9">
    <source>
        <dbReference type="Pfam" id="PF17768"/>
    </source>
</evidence>
<evidence type="ECO:0000313" key="11">
    <source>
        <dbReference type="Proteomes" id="UP000032233"/>
    </source>
</evidence>
<keyword evidence="4" id="KW-0378">Hydrolase</keyword>
<dbReference type="Gene3D" id="3.90.1640.30">
    <property type="match status" value="1"/>
</dbReference>
<dbReference type="RefSeq" id="WP_044348072.1">
    <property type="nucleotide sequence ID" value="NZ_AZAC01000011.1"/>
</dbReference>
<evidence type="ECO:0000256" key="1">
    <source>
        <dbReference type="ARBA" id="ARBA00005915"/>
    </source>
</evidence>
<dbReference type="SUPFAM" id="SSF64182">
    <property type="entry name" value="DHH phosphoesterases"/>
    <property type="match status" value="1"/>
</dbReference>
<feature type="domain" description="DDH" evidence="7">
    <location>
        <begin position="85"/>
        <end position="240"/>
    </location>
</feature>
<dbReference type="GO" id="GO:0006310">
    <property type="term" value="P:DNA recombination"/>
    <property type="evidence" value="ECO:0007669"/>
    <property type="project" value="InterPro"/>
</dbReference>
<dbReference type="FunCoup" id="A0A0D2GGY1">
    <property type="interactions" value="388"/>
</dbReference>
<dbReference type="InterPro" id="IPR001667">
    <property type="entry name" value="DDH_dom"/>
</dbReference>
<dbReference type="AlphaFoldDB" id="A0A0D2GGY1"/>
<evidence type="ECO:0000259" key="7">
    <source>
        <dbReference type="Pfam" id="PF01368"/>
    </source>
</evidence>
<keyword evidence="3" id="KW-0540">Nuclease</keyword>
<protein>
    <recommendedName>
        <fullName evidence="2">Single-stranded-DNA-specific exonuclease RecJ</fullName>
    </recommendedName>
</protein>
<dbReference type="InterPro" id="IPR038763">
    <property type="entry name" value="DHH_sf"/>
</dbReference>
<dbReference type="PATRIC" id="fig|1429043.3.peg.1954"/>
<evidence type="ECO:0000256" key="4">
    <source>
        <dbReference type="ARBA" id="ARBA00022801"/>
    </source>
</evidence>
<keyword evidence="11" id="KW-1185">Reference proteome</keyword>
<comment type="caution">
    <text evidence="10">The sequence shown here is derived from an EMBL/GenBank/DDBJ whole genome shotgun (WGS) entry which is preliminary data.</text>
</comment>
<dbReference type="InterPro" id="IPR041122">
    <property type="entry name" value="RecJ_OB"/>
</dbReference>
<feature type="domain" description="DHHA1" evidence="8">
    <location>
        <begin position="359"/>
        <end position="450"/>
    </location>
</feature>
<dbReference type="EMBL" id="AZAC01000011">
    <property type="protein sequence ID" value="KIX14187.1"/>
    <property type="molecule type" value="Genomic_DNA"/>
</dbReference>
<evidence type="ECO:0000313" key="10">
    <source>
        <dbReference type="EMBL" id="KIX14187.1"/>
    </source>
</evidence>
<keyword evidence="5 10" id="KW-0269">Exonuclease</keyword>
<dbReference type="InterPro" id="IPR051673">
    <property type="entry name" value="SSDNA_exonuclease_RecJ"/>
</dbReference>
<dbReference type="Pfam" id="PF17768">
    <property type="entry name" value="RecJ_OB"/>
    <property type="match status" value="1"/>
</dbReference>
<dbReference type="NCBIfam" id="TIGR00644">
    <property type="entry name" value="recJ"/>
    <property type="match status" value="1"/>
</dbReference>
<reference evidence="10 11" key="1">
    <citation type="submission" date="2013-11" db="EMBL/GenBank/DDBJ databases">
        <title>Metagenomic analysis of a methanogenic consortium involved in long chain n-alkane degradation.</title>
        <authorList>
            <person name="Davidova I.A."/>
            <person name="Callaghan A.V."/>
            <person name="Wawrik B."/>
            <person name="Pruitt S."/>
            <person name="Marks C."/>
            <person name="Duncan K.E."/>
            <person name="Suflita J.M."/>
        </authorList>
    </citation>
    <scope>NUCLEOTIDE SEQUENCE [LARGE SCALE GENOMIC DNA]</scope>
    <source>
        <strain evidence="10 11">SPR</strain>
    </source>
</reference>
<comment type="similarity">
    <text evidence="1">Belongs to the RecJ family.</text>
</comment>
<accession>A0A0D2GGY1</accession>
<dbReference type="Pfam" id="PF02272">
    <property type="entry name" value="DHHA1"/>
    <property type="match status" value="1"/>
</dbReference>
<dbReference type="InterPro" id="IPR003156">
    <property type="entry name" value="DHHA1_dom"/>
</dbReference>
<dbReference type="OrthoDB" id="9809852at2"/>
<dbReference type="Gene3D" id="3.10.310.30">
    <property type="match status" value="1"/>
</dbReference>
<dbReference type="InterPro" id="IPR004610">
    <property type="entry name" value="RecJ"/>
</dbReference>
<evidence type="ECO:0000256" key="2">
    <source>
        <dbReference type="ARBA" id="ARBA00019841"/>
    </source>
</evidence>
<dbReference type="PANTHER" id="PTHR30255:SF2">
    <property type="entry name" value="SINGLE-STRANDED-DNA-SPECIFIC EXONUCLEASE RECJ"/>
    <property type="match status" value="1"/>
</dbReference>
<evidence type="ECO:0000256" key="5">
    <source>
        <dbReference type="ARBA" id="ARBA00022839"/>
    </source>
</evidence>
<proteinExistence type="inferred from homology"/>
<keyword evidence="6" id="KW-0175">Coiled coil</keyword>